<evidence type="ECO:0000256" key="1">
    <source>
        <dbReference type="ARBA" id="ARBA00001947"/>
    </source>
</evidence>
<comment type="cofactor">
    <cofactor evidence="1">
        <name>Zn(2+)</name>
        <dbReference type="ChEBI" id="CHEBI:29105"/>
    </cofactor>
</comment>
<evidence type="ECO:0000256" key="2">
    <source>
        <dbReference type="ARBA" id="ARBA00022475"/>
    </source>
</evidence>
<dbReference type="AlphaFoldDB" id="A0A2U3IBY4"/>
<evidence type="ECO:0000256" key="4">
    <source>
        <dbReference type="ARBA" id="ARBA00022692"/>
    </source>
</evidence>
<evidence type="ECO:0000256" key="7">
    <source>
        <dbReference type="ARBA" id="ARBA00022833"/>
    </source>
</evidence>
<name>A0A2U3IBY4_9BURK</name>
<dbReference type="GO" id="GO:0046872">
    <property type="term" value="F:metal ion binding"/>
    <property type="evidence" value="ECO:0007669"/>
    <property type="project" value="UniProtKB-KW"/>
</dbReference>
<dbReference type="PANTHER" id="PTHR43221">
    <property type="entry name" value="PROTEASE HTPX"/>
    <property type="match status" value="1"/>
</dbReference>
<feature type="transmembrane region" description="Helical" evidence="11">
    <location>
        <begin position="321"/>
        <end position="344"/>
    </location>
</feature>
<accession>A0A2U3IBY4</accession>
<feature type="transmembrane region" description="Helical" evidence="11">
    <location>
        <begin position="350"/>
        <end position="374"/>
    </location>
</feature>
<dbReference type="OrthoDB" id="4889053at2"/>
<keyword evidence="8 11" id="KW-1133">Transmembrane helix</keyword>
<dbReference type="RefSeq" id="WP_106857213.1">
    <property type="nucleotide sequence ID" value="NZ_OGTP01000022.1"/>
</dbReference>
<feature type="transmembrane region" description="Helical" evidence="11">
    <location>
        <begin position="395"/>
        <end position="419"/>
    </location>
</feature>
<evidence type="ECO:0000256" key="8">
    <source>
        <dbReference type="ARBA" id="ARBA00022989"/>
    </source>
</evidence>
<dbReference type="PANTHER" id="PTHR43221:SF2">
    <property type="entry name" value="PROTEASE HTPX HOMOLOG"/>
    <property type="match status" value="1"/>
</dbReference>
<dbReference type="EC" id="3.4.24.-" evidence="13"/>
<evidence type="ECO:0000313" key="14">
    <source>
        <dbReference type="Proteomes" id="UP000238169"/>
    </source>
</evidence>
<keyword evidence="4 11" id="KW-0812">Transmembrane</keyword>
<feature type="transmembrane region" description="Helical" evidence="11">
    <location>
        <begin position="7"/>
        <end position="24"/>
    </location>
</feature>
<feature type="transmembrane region" description="Helical" evidence="11">
    <location>
        <begin position="626"/>
        <end position="646"/>
    </location>
</feature>
<keyword evidence="6 13" id="KW-0378">Hydrolase</keyword>
<keyword evidence="3 13" id="KW-0645">Protease</keyword>
<keyword evidence="2" id="KW-1003">Cell membrane</keyword>
<dbReference type="GO" id="GO:0004222">
    <property type="term" value="F:metalloendopeptidase activity"/>
    <property type="evidence" value="ECO:0007669"/>
    <property type="project" value="InterPro"/>
</dbReference>
<evidence type="ECO:0000256" key="9">
    <source>
        <dbReference type="ARBA" id="ARBA00023049"/>
    </source>
</evidence>
<organism evidence="13 14">
    <name type="scientific">Caballeronia novacaledonica</name>
    <dbReference type="NCBI Taxonomy" id="1544861"/>
    <lineage>
        <taxon>Bacteria</taxon>
        <taxon>Pseudomonadati</taxon>
        <taxon>Pseudomonadota</taxon>
        <taxon>Betaproteobacteria</taxon>
        <taxon>Burkholderiales</taxon>
        <taxon>Burkholderiaceae</taxon>
        <taxon>Caballeronia</taxon>
    </lineage>
</organism>
<dbReference type="EMBL" id="OGTP01000022">
    <property type="protein sequence ID" value="SPB17717.1"/>
    <property type="molecule type" value="Genomic_DNA"/>
</dbReference>
<dbReference type="Proteomes" id="UP000238169">
    <property type="component" value="Unassembled WGS sequence"/>
</dbReference>
<keyword evidence="14" id="KW-1185">Reference proteome</keyword>
<evidence type="ECO:0000256" key="11">
    <source>
        <dbReference type="SAM" id="Phobius"/>
    </source>
</evidence>
<dbReference type="InterPro" id="IPR050083">
    <property type="entry name" value="HtpX_protease"/>
</dbReference>
<feature type="transmembrane region" description="Helical" evidence="11">
    <location>
        <begin position="513"/>
        <end position="536"/>
    </location>
</feature>
<keyword evidence="9" id="KW-0482">Metalloprotease</keyword>
<feature type="transmembrane region" description="Helical" evidence="11">
    <location>
        <begin position="439"/>
        <end position="458"/>
    </location>
</feature>
<reference evidence="14" key="1">
    <citation type="submission" date="2018-01" db="EMBL/GenBank/DDBJ databases">
        <authorList>
            <person name="Peeters C."/>
        </authorList>
    </citation>
    <scope>NUCLEOTIDE SEQUENCE [LARGE SCALE GENOMIC DNA]</scope>
</reference>
<feature type="transmembrane region" description="Helical" evidence="11">
    <location>
        <begin position="228"/>
        <end position="248"/>
    </location>
</feature>
<dbReference type="InterPro" id="IPR001915">
    <property type="entry name" value="Peptidase_M48"/>
</dbReference>
<dbReference type="Pfam" id="PF01435">
    <property type="entry name" value="Peptidase_M48"/>
    <property type="match status" value="1"/>
</dbReference>
<evidence type="ECO:0000256" key="10">
    <source>
        <dbReference type="ARBA" id="ARBA00023136"/>
    </source>
</evidence>
<evidence type="ECO:0000313" key="13">
    <source>
        <dbReference type="EMBL" id="SPB17717.1"/>
    </source>
</evidence>
<proteinExistence type="predicted"/>
<protein>
    <submittedName>
        <fullName evidence="13">Protease HtpX</fullName>
        <ecNumber evidence="13">3.4.24.-</ecNumber>
    </submittedName>
</protein>
<dbReference type="GO" id="GO:0006508">
    <property type="term" value="P:proteolysis"/>
    <property type="evidence" value="ECO:0007669"/>
    <property type="project" value="UniProtKB-KW"/>
</dbReference>
<keyword evidence="7" id="KW-0862">Zinc</keyword>
<keyword evidence="5" id="KW-0479">Metal-binding</keyword>
<feature type="transmembrane region" description="Helical" evidence="11">
    <location>
        <begin position="690"/>
        <end position="714"/>
    </location>
</feature>
<feature type="transmembrane region" description="Helical" evidence="11">
    <location>
        <begin position="653"/>
        <end position="675"/>
    </location>
</feature>
<feature type="domain" description="Peptidase M48" evidence="12">
    <location>
        <begin position="177"/>
        <end position="307"/>
    </location>
</feature>
<feature type="transmembrane region" description="Helical" evidence="11">
    <location>
        <begin position="478"/>
        <end position="507"/>
    </location>
</feature>
<sequence>MTLRFDLLIVLVVCVSSQFYSHFWESVHLEGRDTLTACASNIVAAVFESSLRTQDVLAASEIRADFAPQVATCMALLRPQTTWKIAGVMVTLALGALFYWFFPLWKLKSQRLAPISRDDPPGLLDALTELGRQARLSAAPSFVWNPLANGLPVTFGRRGDYYVALSGAFVAHYFYADRPAFRAIILHELAHIRNRDIDKTFMTISACLAFVIVSVVPLFGITLLGGRVWHASLFLLAKATLWSALVLLSGASVLRVREFYADVQASQWDGSPAQVDRVLARIGAASPHGPAAFLSLHPRGAMRRAVLADTTPLFSLGKWDALGIGFAAGVVIDTAQGLLIAFVPAGSAVALARVSIVAALGVPLVVMILAIGALSTGIWRGAYAAVLNGRDPVKGTAAAGAVFALGYFLNQVLIGAEFLWGGASVPRIRVDTAMTLLEVHVIALVFAMTGCWLIADWIARAGAAWVEVTVKSRSPLPVLMLTGGISIAVVAGMFAWGTFASATLVALGIHNTFYTSLVMIAPPLVVAALAAWLFPWSARWFVRMRRDRSVSGWVFLDAEPHAGRLPHLVEFRPARAISTGAGAGLVFCLWIELLRYRKFLPGGIEAAVYAPFSALHHIAVRAGSSGYALIVPIALVAALAAIVAASRPGAFNALYGLCAGSIAGIVMSIGGLVTIDLNAASTLESSVTSVLLYLCVASLAAFPGAMTGAVAGNFRWRRFNTESPQHGLSTARKAVIVSLGLVVLAGWIKSIIDI</sequence>
<feature type="transmembrane region" description="Helical" evidence="11">
    <location>
        <begin position="83"/>
        <end position="102"/>
    </location>
</feature>
<evidence type="ECO:0000256" key="3">
    <source>
        <dbReference type="ARBA" id="ARBA00022670"/>
    </source>
</evidence>
<evidence type="ECO:0000256" key="6">
    <source>
        <dbReference type="ARBA" id="ARBA00022801"/>
    </source>
</evidence>
<feature type="transmembrane region" description="Helical" evidence="11">
    <location>
        <begin position="201"/>
        <end position="222"/>
    </location>
</feature>
<gene>
    <name evidence="13" type="primary">htpX_2</name>
    <name evidence="13" type="ORF">NOV72_04922</name>
</gene>
<keyword evidence="10 11" id="KW-0472">Membrane</keyword>
<evidence type="ECO:0000256" key="5">
    <source>
        <dbReference type="ARBA" id="ARBA00022723"/>
    </source>
</evidence>
<evidence type="ECO:0000259" key="12">
    <source>
        <dbReference type="Pfam" id="PF01435"/>
    </source>
</evidence>